<gene>
    <name evidence="2" type="ORF">GGX14DRAFT_578025</name>
</gene>
<keyword evidence="3" id="KW-1185">Reference proteome</keyword>
<evidence type="ECO:0000313" key="2">
    <source>
        <dbReference type="EMBL" id="KAJ7192589.1"/>
    </source>
</evidence>
<reference evidence="2" key="1">
    <citation type="submission" date="2023-03" db="EMBL/GenBank/DDBJ databases">
        <title>Massive genome expansion in bonnet fungi (Mycena s.s.) driven by repeated elements and novel gene families across ecological guilds.</title>
        <authorList>
            <consortium name="Lawrence Berkeley National Laboratory"/>
            <person name="Harder C.B."/>
            <person name="Miyauchi S."/>
            <person name="Viragh M."/>
            <person name="Kuo A."/>
            <person name="Thoen E."/>
            <person name="Andreopoulos B."/>
            <person name="Lu D."/>
            <person name="Skrede I."/>
            <person name="Drula E."/>
            <person name="Henrissat B."/>
            <person name="Morin E."/>
            <person name="Kohler A."/>
            <person name="Barry K."/>
            <person name="LaButti K."/>
            <person name="Morin E."/>
            <person name="Salamov A."/>
            <person name="Lipzen A."/>
            <person name="Mereny Z."/>
            <person name="Hegedus B."/>
            <person name="Baldrian P."/>
            <person name="Stursova M."/>
            <person name="Weitz H."/>
            <person name="Taylor A."/>
            <person name="Grigoriev I.V."/>
            <person name="Nagy L.G."/>
            <person name="Martin F."/>
            <person name="Kauserud H."/>
        </authorList>
    </citation>
    <scope>NUCLEOTIDE SEQUENCE</scope>
    <source>
        <strain evidence="2">9144</strain>
    </source>
</reference>
<evidence type="ECO:0000256" key="1">
    <source>
        <dbReference type="SAM" id="SignalP"/>
    </source>
</evidence>
<dbReference type="Proteomes" id="UP001219525">
    <property type="component" value="Unassembled WGS sequence"/>
</dbReference>
<evidence type="ECO:0000313" key="3">
    <source>
        <dbReference type="Proteomes" id="UP001219525"/>
    </source>
</evidence>
<keyword evidence="1" id="KW-0732">Signal</keyword>
<organism evidence="2 3">
    <name type="scientific">Mycena pura</name>
    <dbReference type="NCBI Taxonomy" id="153505"/>
    <lineage>
        <taxon>Eukaryota</taxon>
        <taxon>Fungi</taxon>
        <taxon>Dikarya</taxon>
        <taxon>Basidiomycota</taxon>
        <taxon>Agaricomycotina</taxon>
        <taxon>Agaricomycetes</taxon>
        <taxon>Agaricomycetidae</taxon>
        <taxon>Agaricales</taxon>
        <taxon>Marasmiineae</taxon>
        <taxon>Mycenaceae</taxon>
        <taxon>Mycena</taxon>
    </lineage>
</organism>
<dbReference type="AlphaFoldDB" id="A0AAD6Y5P3"/>
<comment type="caution">
    <text evidence="2">The sequence shown here is derived from an EMBL/GenBank/DDBJ whole genome shotgun (WGS) entry which is preliminary data.</text>
</comment>
<sequence>MQYKLLVAIVISCLTLTVSAIPVPEPALVHNLHRTPEPNPVRTAAHRDSSLMSYVSLSRNPLRSRARPSLVAKDLVMHASDQLRIFQRAADLCPRYWLSPFPLAALFLLCRCIN</sequence>
<accession>A0AAD6Y5P3</accession>
<protein>
    <submittedName>
        <fullName evidence="2">Uncharacterized protein</fullName>
    </submittedName>
</protein>
<name>A0AAD6Y5P3_9AGAR</name>
<feature type="chain" id="PRO_5041928835" evidence="1">
    <location>
        <begin position="21"/>
        <end position="114"/>
    </location>
</feature>
<feature type="signal peptide" evidence="1">
    <location>
        <begin position="1"/>
        <end position="20"/>
    </location>
</feature>
<dbReference type="EMBL" id="JARJCW010000118">
    <property type="protein sequence ID" value="KAJ7192589.1"/>
    <property type="molecule type" value="Genomic_DNA"/>
</dbReference>
<proteinExistence type="predicted"/>